<gene>
    <name evidence="4" type="ORF">Poli38472_009494</name>
</gene>
<keyword evidence="1" id="KW-0677">Repeat</keyword>
<proteinExistence type="predicted"/>
<evidence type="ECO:0000313" key="4">
    <source>
        <dbReference type="EMBL" id="TMW62001.1"/>
    </source>
</evidence>
<comment type="caution">
    <text evidence="4">The sequence shown here is derived from an EMBL/GenBank/DDBJ whole genome shotgun (WGS) entry which is preliminary data.</text>
</comment>
<dbReference type="PROSITE" id="PS50088">
    <property type="entry name" value="ANK_REPEAT"/>
    <property type="match status" value="2"/>
</dbReference>
<organism evidence="4 5">
    <name type="scientific">Pythium oligandrum</name>
    <name type="common">Mycoparasitic fungus</name>
    <dbReference type="NCBI Taxonomy" id="41045"/>
    <lineage>
        <taxon>Eukaryota</taxon>
        <taxon>Sar</taxon>
        <taxon>Stramenopiles</taxon>
        <taxon>Oomycota</taxon>
        <taxon>Peronosporomycetes</taxon>
        <taxon>Pythiales</taxon>
        <taxon>Pythiaceae</taxon>
        <taxon>Pythium</taxon>
    </lineage>
</organism>
<dbReference type="PRINTS" id="PR01415">
    <property type="entry name" value="ANKYRIN"/>
</dbReference>
<sequence>MASSLRRALYTAVQDGDASAVRVLLDATPSLAQAALDDNDMTALHWLCFQPLLTAAHVEIVRLLLAHGADPHLRLSEGSTPLHFAAQQGHLDVIRLLAKHGADWWTQRVDCLTPVHEAVTFGRVDVLAFFDAMDPEADWDAAMPGTNQLSLLYWAVCCEQPAIIEFLLNRRRPVDVNRTWSRQMTALGRAVQMLDPVLVDILLAHGADVNVSAASVIPPLLCAVRAGDAVIAERLLRAGADPEPHRASKSSPLCVAARRGDVAMIRLLVKYGADVNKCDGLGDLPLHEGVRKKQCSVVKFLINSAGVDVNMPRWDGLSAVQLAIWSGETAMASILSKYAALRPVL</sequence>
<evidence type="ECO:0000256" key="3">
    <source>
        <dbReference type="PROSITE-ProRule" id="PRU00023"/>
    </source>
</evidence>
<feature type="repeat" description="ANK" evidence="3">
    <location>
        <begin position="248"/>
        <end position="280"/>
    </location>
</feature>
<dbReference type="Gene3D" id="1.25.40.20">
    <property type="entry name" value="Ankyrin repeat-containing domain"/>
    <property type="match status" value="3"/>
</dbReference>
<dbReference type="SUPFAM" id="SSF48403">
    <property type="entry name" value="Ankyrin repeat"/>
    <property type="match status" value="1"/>
</dbReference>
<feature type="repeat" description="ANK" evidence="3">
    <location>
        <begin position="77"/>
        <end position="103"/>
    </location>
</feature>
<keyword evidence="5" id="KW-1185">Reference proteome</keyword>
<name>A0A8K1CEK8_PYTOL</name>
<evidence type="ECO:0000256" key="1">
    <source>
        <dbReference type="ARBA" id="ARBA00022737"/>
    </source>
</evidence>
<accession>A0A8K1CEK8</accession>
<keyword evidence="2 3" id="KW-0040">ANK repeat</keyword>
<dbReference type="Pfam" id="PF12796">
    <property type="entry name" value="Ank_2"/>
    <property type="match status" value="2"/>
</dbReference>
<dbReference type="InterPro" id="IPR002110">
    <property type="entry name" value="Ankyrin_rpt"/>
</dbReference>
<dbReference type="PANTHER" id="PTHR24198:SF165">
    <property type="entry name" value="ANKYRIN REPEAT-CONTAINING PROTEIN-RELATED"/>
    <property type="match status" value="1"/>
</dbReference>
<dbReference type="AlphaFoldDB" id="A0A8K1CEK8"/>
<dbReference type="SMART" id="SM00248">
    <property type="entry name" value="ANK"/>
    <property type="match status" value="10"/>
</dbReference>
<evidence type="ECO:0000313" key="5">
    <source>
        <dbReference type="Proteomes" id="UP000794436"/>
    </source>
</evidence>
<protein>
    <recommendedName>
        <fullName evidence="6">Ankyrin repeat protein</fullName>
    </recommendedName>
</protein>
<evidence type="ECO:0000256" key="2">
    <source>
        <dbReference type="ARBA" id="ARBA00023043"/>
    </source>
</evidence>
<dbReference type="InterPro" id="IPR036770">
    <property type="entry name" value="Ankyrin_rpt-contain_sf"/>
</dbReference>
<dbReference type="Proteomes" id="UP000794436">
    <property type="component" value="Unassembled WGS sequence"/>
</dbReference>
<reference evidence="4" key="1">
    <citation type="submission" date="2019-03" db="EMBL/GenBank/DDBJ databases">
        <title>Long read genome sequence of the mycoparasitic Pythium oligandrum ATCC 38472 isolated from sugarbeet rhizosphere.</title>
        <authorList>
            <person name="Gaulin E."/>
        </authorList>
    </citation>
    <scope>NUCLEOTIDE SEQUENCE</scope>
    <source>
        <strain evidence="4">ATCC 38472_TT</strain>
    </source>
</reference>
<dbReference type="PANTHER" id="PTHR24198">
    <property type="entry name" value="ANKYRIN REPEAT AND PROTEIN KINASE DOMAIN-CONTAINING PROTEIN"/>
    <property type="match status" value="1"/>
</dbReference>
<evidence type="ECO:0008006" key="6">
    <source>
        <dbReference type="Google" id="ProtNLM"/>
    </source>
</evidence>
<dbReference type="OrthoDB" id="4772757at2759"/>
<dbReference type="EMBL" id="SPLM01000074">
    <property type="protein sequence ID" value="TMW62001.1"/>
    <property type="molecule type" value="Genomic_DNA"/>
</dbReference>
<dbReference type="PROSITE" id="PS50297">
    <property type="entry name" value="ANK_REP_REGION"/>
    <property type="match status" value="2"/>
</dbReference>